<keyword evidence="2" id="KW-0378">Hydrolase</keyword>
<name>A0A2M7QKY1_9BACT</name>
<dbReference type="EMBL" id="PFLI01000006">
    <property type="protein sequence ID" value="PIY72591.1"/>
    <property type="molecule type" value="Genomic_DNA"/>
</dbReference>
<dbReference type="Pfam" id="PF13180">
    <property type="entry name" value="PDZ_2"/>
    <property type="match status" value="1"/>
</dbReference>
<dbReference type="SMART" id="SM00228">
    <property type="entry name" value="PDZ"/>
    <property type="match status" value="1"/>
</dbReference>
<comment type="caution">
    <text evidence="4">The sequence shown here is derived from an EMBL/GenBank/DDBJ whole genome shotgun (WGS) entry which is preliminary data.</text>
</comment>
<dbReference type="Gene3D" id="2.40.10.120">
    <property type="match status" value="1"/>
</dbReference>
<evidence type="ECO:0000313" key="5">
    <source>
        <dbReference type="Proteomes" id="UP000229401"/>
    </source>
</evidence>
<dbReference type="PRINTS" id="PR00834">
    <property type="entry name" value="PROTEASES2C"/>
</dbReference>
<dbReference type="Pfam" id="PF13365">
    <property type="entry name" value="Trypsin_2"/>
    <property type="match status" value="1"/>
</dbReference>
<dbReference type="SUPFAM" id="SSF50156">
    <property type="entry name" value="PDZ domain-like"/>
    <property type="match status" value="1"/>
</dbReference>
<protein>
    <recommendedName>
        <fullName evidence="3">PDZ domain-containing protein</fullName>
    </recommendedName>
</protein>
<gene>
    <name evidence="4" type="ORF">COY87_00125</name>
</gene>
<dbReference type="GO" id="GO:0006508">
    <property type="term" value="P:proteolysis"/>
    <property type="evidence" value="ECO:0007669"/>
    <property type="project" value="UniProtKB-KW"/>
</dbReference>
<evidence type="ECO:0000259" key="3">
    <source>
        <dbReference type="SMART" id="SM00228"/>
    </source>
</evidence>
<dbReference type="InterPro" id="IPR036034">
    <property type="entry name" value="PDZ_sf"/>
</dbReference>
<dbReference type="Proteomes" id="UP000229401">
    <property type="component" value="Unassembled WGS sequence"/>
</dbReference>
<dbReference type="InterPro" id="IPR001478">
    <property type="entry name" value="PDZ"/>
</dbReference>
<dbReference type="GO" id="GO:0004252">
    <property type="term" value="F:serine-type endopeptidase activity"/>
    <property type="evidence" value="ECO:0007669"/>
    <property type="project" value="InterPro"/>
</dbReference>
<dbReference type="PANTHER" id="PTHR43343:SF3">
    <property type="entry name" value="PROTEASE DO-LIKE 8, CHLOROPLASTIC"/>
    <property type="match status" value="1"/>
</dbReference>
<evidence type="ECO:0000256" key="1">
    <source>
        <dbReference type="ARBA" id="ARBA00022670"/>
    </source>
</evidence>
<reference evidence="5" key="1">
    <citation type="submission" date="2017-09" db="EMBL/GenBank/DDBJ databases">
        <title>Depth-based differentiation of microbial function through sediment-hosted aquifers and enrichment of novel symbionts in the deep terrestrial subsurface.</title>
        <authorList>
            <person name="Probst A.J."/>
            <person name="Ladd B."/>
            <person name="Jarett J.K."/>
            <person name="Geller-Mcgrath D.E."/>
            <person name="Sieber C.M.K."/>
            <person name="Emerson J.B."/>
            <person name="Anantharaman K."/>
            <person name="Thomas B.C."/>
            <person name="Malmstrom R."/>
            <person name="Stieglmeier M."/>
            <person name="Klingl A."/>
            <person name="Woyke T."/>
            <person name="Ryan C.M."/>
            <person name="Banfield J.F."/>
        </authorList>
    </citation>
    <scope>NUCLEOTIDE SEQUENCE [LARGE SCALE GENOMIC DNA]</scope>
</reference>
<dbReference type="InterPro" id="IPR009003">
    <property type="entry name" value="Peptidase_S1_PA"/>
</dbReference>
<feature type="domain" description="PDZ" evidence="3">
    <location>
        <begin position="291"/>
        <end position="373"/>
    </location>
</feature>
<dbReference type="SUPFAM" id="SSF50494">
    <property type="entry name" value="Trypsin-like serine proteases"/>
    <property type="match status" value="1"/>
</dbReference>
<dbReference type="InterPro" id="IPR001940">
    <property type="entry name" value="Peptidase_S1C"/>
</dbReference>
<organism evidence="4 5">
    <name type="scientific">Candidatus Roizmanbacteria bacterium CG_4_10_14_0_8_um_filter_33_9</name>
    <dbReference type="NCBI Taxonomy" id="1974826"/>
    <lineage>
        <taxon>Bacteria</taxon>
        <taxon>Candidatus Roizmaniibacteriota</taxon>
    </lineage>
</organism>
<proteinExistence type="predicted"/>
<dbReference type="Gene3D" id="2.30.42.10">
    <property type="match status" value="1"/>
</dbReference>
<dbReference type="AlphaFoldDB" id="A0A2M7QKY1"/>
<evidence type="ECO:0000313" key="4">
    <source>
        <dbReference type="EMBL" id="PIY72591.1"/>
    </source>
</evidence>
<dbReference type="PANTHER" id="PTHR43343">
    <property type="entry name" value="PEPTIDASE S12"/>
    <property type="match status" value="1"/>
</dbReference>
<sequence length="386" mass="41370">MKRLIFLIAFTILVLSVGQTYHLLPQINLEQYFNKTTTKVGGLTGKIEKQNVVYEESVVTKVIEESLPSVVTVGIVKTTQNSGFLQIDPFNPFGGFKQIPGQKTKIDQNIGSGFIISSDGLIITNKHVVSDIEAGYKILTNDEKKYEVEKIYRDPLNDLAILKINASGLKALPLGDSSAVKLGQIAIAIGTPLGEFTNTVTTGIISGLGRGITAGSPFEGAVEKLDNVIQTDAAISPGNSGGPLLNSKGQVVGVNAAIAQDGQNIGFAIPVNVVKDLIDSFNKRGGSFDIPYLGIRYQILDLKTAIANELVEGAYVQSIVEGSPAEKAGIKEEDIITEFGGVKVKSGGKEELNILISEHKVGETVKVKLWRNGEVKEINVTLEAYK</sequence>
<dbReference type="InterPro" id="IPR051201">
    <property type="entry name" value="Chloro_Bact_Ser_Proteases"/>
</dbReference>
<accession>A0A2M7QKY1</accession>
<evidence type="ECO:0000256" key="2">
    <source>
        <dbReference type="ARBA" id="ARBA00022801"/>
    </source>
</evidence>
<keyword evidence="1" id="KW-0645">Protease</keyword>